<dbReference type="GO" id="GO:0006508">
    <property type="term" value="P:proteolysis"/>
    <property type="evidence" value="ECO:0007669"/>
    <property type="project" value="UniProtKB-KW"/>
</dbReference>
<keyword evidence="11" id="KW-0175">Coiled coil</keyword>
<evidence type="ECO:0000259" key="13">
    <source>
        <dbReference type="Pfam" id="PF01464"/>
    </source>
</evidence>
<dbReference type="STRING" id="458233.MCCL_1517"/>
<keyword evidence="8" id="KW-0482">Metalloprotease</keyword>
<evidence type="ECO:0000256" key="12">
    <source>
        <dbReference type="SAM" id="Phobius"/>
    </source>
</evidence>
<dbReference type="EMBL" id="AP009484">
    <property type="protein sequence ID" value="BAH18224.1"/>
    <property type="molecule type" value="Genomic_DNA"/>
</dbReference>
<dbReference type="RefSeq" id="WP_012657422.1">
    <property type="nucleotide sequence ID" value="NC_011999.1"/>
</dbReference>
<dbReference type="InterPro" id="IPR008258">
    <property type="entry name" value="Transglycosylase_SLT_dom_1"/>
</dbReference>
<keyword evidence="9" id="KW-0326">Glycosidase</keyword>
<proteinExistence type="inferred from homology"/>
<dbReference type="SUPFAM" id="SSF53955">
    <property type="entry name" value="Lysozyme-like"/>
    <property type="match status" value="1"/>
</dbReference>
<keyword evidence="12" id="KW-1133">Transmembrane helix</keyword>
<evidence type="ECO:0000313" key="15">
    <source>
        <dbReference type="EMBL" id="BAH18224.1"/>
    </source>
</evidence>
<dbReference type="GO" id="GO:0016798">
    <property type="term" value="F:hydrolase activity, acting on glycosyl bonds"/>
    <property type="evidence" value="ECO:0007669"/>
    <property type="project" value="UniProtKB-KW"/>
</dbReference>
<dbReference type="Gene3D" id="2.70.70.10">
    <property type="entry name" value="Glucose Permease (Domain IIA)"/>
    <property type="match status" value="1"/>
</dbReference>
<feature type="transmembrane region" description="Helical" evidence="12">
    <location>
        <begin position="406"/>
        <end position="427"/>
    </location>
</feature>
<evidence type="ECO:0000313" key="16">
    <source>
        <dbReference type="Proteomes" id="UP000001383"/>
    </source>
</evidence>
<comment type="catalytic activity">
    <reaction evidence="1">
        <text>Hydrolysis of the -Gly-|-Gly- bond in the pentaglycine inter-peptide link joining staphylococcal cell wall peptidoglycans.</text>
        <dbReference type="EC" id="3.4.24.75"/>
    </reaction>
</comment>
<evidence type="ECO:0000256" key="10">
    <source>
        <dbReference type="ARBA" id="ARBA00032268"/>
    </source>
</evidence>
<evidence type="ECO:0000256" key="11">
    <source>
        <dbReference type="SAM" id="Coils"/>
    </source>
</evidence>
<dbReference type="Proteomes" id="UP000001383">
    <property type="component" value="Chromosome"/>
</dbReference>
<evidence type="ECO:0000256" key="3">
    <source>
        <dbReference type="ARBA" id="ARBA00003270"/>
    </source>
</evidence>
<evidence type="ECO:0000259" key="14">
    <source>
        <dbReference type="Pfam" id="PF01551"/>
    </source>
</evidence>
<organism evidence="15 16">
    <name type="scientific">Macrococcus caseolyticus (strain JCSC5402)</name>
    <name type="common">Macrococcoides caseolyticum</name>
    <dbReference type="NCBI Taxonomy" id="458233"/>
    <lineage>
        <taxon>Bacteria</taxon>
        <taxon>Bacillati</taxon>
        <taxon>Bacillota</taxon>
        <taxon>Bacilli</taxon>
        <taxon>Bacillales</taxon>
        <taxon>Staphylococcaceae</taxon>
        <taxon>Macrococcoides</taxon>
    </lineage>
</organism>
<dbReference type="eggNOG" id="COG3953">
    <property type="taxonomic scope" value="Bacteria"/>
</dbReference>
<sequence>MAIGSTPLGRMAIEVDLDSSSLRKNTTNMRNLMKSVNEEFKANMSAVKRTGSEMDILATRTNGLSKKYEAQKKVVEEMTKAYEKANEQASSDKATQKQIKDAEAKKKALNKEIATLNDLGGALQDAQREQDELAEHNKKLESTFYKLDEAMKANGSRLKSFGSMTSGIGRDMFTKLTLPILGVGAAAVKSAGDYDAAESQFSQVFGKMEGTASKSLEKISKETGLLPNSLRGSFTQIAAFAKTTGADAKTALDITSRATLAAADSAAFYDRSIEEVTESLQSYLKGNFENDAALGISSTETTRNAQANKLYSKSFKDLNEEQKQLTLLAMVEEGNKLSGALGQAARESDQLGTQTSNLKTIIKDLLSEIGKPILPLVIQGFKSLTGSIKQGIGWFTKLEESKKMMVLGLAGIVAAIPPVLIGIGLMAQGLGAIMTLGAPLALTVTAVVAGLALLAIGLTRAYKDSETFRNVVNGAFESVKKGAQTAIGTIKGLFQIFKGEGTQGVMTLSKFLPPELVVSLTQKVEIFRNIVHGAFSAVRKGAQITIGTIKGLFQLFKGNDKQGVMTLSKFLPPGLVVGLTKTVETIKSTVKSMGGAVGSAFKSIGSMLLKFWKENGAMIVQALKNVMAIVVPILSVLGKVFSVTFKVALGIAKVVVVGTFNAIVGVIKGAINVITGVIQVFSALFTGNWKKLFGGLWKITKGAIQIIWNGINLLFYGRILKGGLAFAKGFTKIFPKMFSAIKSYFKNSMNSIFEIVEKIWSKTNSQTAKVWKNIFGFLKKVLKDIFTNFKQTFTNLWEKVKDTFNLIDGFIPRKMKSIYKSFTKSMSEMWNGTKEFSKKIMKTLDDTFEKMVDGGAALPKRIGEGIKNGAGKAVDGVKHLGNKMIDKLGGVVNGTIGGINTVTDKLGIGKKVKEWKVPKFSTGTKNGALANNSLITVGDKGKGNWKGTRELVQFPNGQTHLFNDETTFHAPAGTKVFSNYETEHMLGNAPLKFSEGTGVGGFFSNMGKGIVDGFGDVMDFIKDPKSLAKKLIDGVLKRTGFGGLSNFALDMAKGGFNQVKEGVMSFITSAFEETSMGGDNPFANWAQSRGWTAHGHAGIDYAVKAGTKIPSPISGEVIQSWFSPYQPSGGNEVQVYANGFTHIFMHMLKRLVKKGDRVRQGQILGLVGNTGNSFGDHLHWQVNKGKGYRDNHPDSINPEAWASQYASKSGSKGGNWSSTVKQALKLSGLPTTSAYVNAWLSQIQSESGGNARAVQHGYVDQNTGGNEARGLVQVIPPTFNAYKLKGMNDIYNPLHNLVAGMRYAKSRYGGSMLSVIGHGHGYKTGGIVNGKQLAWLDEENKGEVVIPLNPSRRSDAMKLLAYTAMKIMPKERGGQGYRPNIPDVNIASNDTESNIVKMLAQIVRNQQEQLDRIEQQTETIRSKQYSIDKYEHEKQVVDIIEKYERTKSRIKRF</sequence>
<dbReference type="GO" id="GO:0008237">
    <property type="term" value="F:metallopeptidase activity"/>
    <property type="evidence" value="ECO:0007669"/>
    <property type="project" value="UniProtKB-KW"/>
</dbReference>
<dbReference type="Gene3D" id="1.10.530.10">
    <property type="match status" value="1"/>
</dbReference>
<feature type="coiled-coil region" evidence="11">
    <location>
        <begin position="1396"/>
        <end position="1423"/>
    </location>
</feature>
<dbReference type="HOGENOM" id="CLU_250785_0_0_9"/>
<accession>B9E7Q6</accession>
<protein>
    <recommendedName>
        <fullName evidence="7">Probable transglycosylase IsaA</fullName>
        <ecNumber evidence="6">3.4.24.75</ecNumber>
    </recommendedName>
    <alternativeName>
        <fullName evidence="10">Immunodominant staphylococcal antigen A</fullName>
    </alternativeName>
</protein>
<comment type="similarity">
    <text evidence="4">Belongs to the transglycosylase family. IsaA subfamily.</text>
</comment>
<feature type="transmembrane region" description="Helical" evidence="12">
    <location>
        <begin position="670"/>
        <end position="689"/>
    </location>
</feature>
<dbReference type="InterPro" id="IPR011055">
    <property type="entry name" value="Dup_hybrid_motif"/>
</dbReference>
<dbReference type="InterPro" id="IPR023346">
    <property type="entry name" value="Lysozyme-like_dom_sf"/>
</dbReference>
<dbReference type="CDD" id="cd13402">
    <property type="entry name" value="LT_TF-like"/>
    <property type="match status" value="1"/>
</dbReference>
<dbReference type="CDD" id="cd12797">
    <property type="entry name" value="M23_peptidase"/>
    <property type="match status" value="1"/>
</dbReference>
<evidence type="ECO:0000256" key="9">
    <source>
        <dbReference type="ARBA" id="ARBA00023295"/>
    </source>
</evidence>
<dbReference type="Pfam" id="PF01464">
    <property type="entry name" value="SLT"/>
    <property type="match status" value="1"/>
</dbReference>
<dbReference type="KEGG" id="mcl:MCCL_1517"/>
<dbReference type="PANTHER" id="PTHR37813:SF1">
    <property type="entry name" value="FELS-2 PROPHAGE PROTEIN"/>
    <property type="match status" value="1"/>
</dbReference>
<evidence type="ECO:0000256" key="8">
    <source>
        <dbReference type="ARBA" id="ARBA00023049"/>
    </source>
</evidence>
<feature type="domain" description="M23ase beta-sheet core" evidence="14">
    <location>
        <begin position="1095"/>
        <end position="1186"/>
    </location>
</feature>
<keyword evidence="12" id="KW-0472">Membrane</keyword>
<evidence type="ECO:0000256" key="6">
    <source>
        <dbReference type="ARBA" id="ARBA00012322"/>
    </source>
</evidence>
<keyword evidence="8" id="KW-0645">Protease</keyword>
<reference evidence="15 16" key="1">
    <citation type="journal article" date="2009" name="J. Bacteriol.">
        <title>Complete genome sequence of Macrococcus caseolyticus strain JCSCS5402, reflecting the ancestral genome of the human-pathogenic staphylococci.</title>
        <authorList>
            <person name="Baba T."/>
            <person name="Kuwahara-Arai K."/>
            <person name="Uchiyama I."/>
            <person name="Takeuchi F."/>
            <person name="Ito T."/>
            <person name="Hiramatsu K."/>
        </authorList>
    </citation>
    <scope>NUCLEOTIDE SEQUENCE [LARGE SCALE GENOMIC DNA]</scope>
    <source>
        <strain evidence="15 16">JCSC5402</strain>
    </source>
</reference>
<comment type="similarity">
    <text evidence="5">Belongs to the peptidase M23B family.</text>
</comment>
<gene>
    <name evidence="15" type="ordered locus">MCCL_1517</name>
</gene>
<dbReference type="eggNOG" id="COG0739">
    <property type="taxonomic scope" value="Bacteria"/>
</dbReference>
<dbReference type="SUPFAM" id="SSF51261">
    <property type="entry name" value="Duplicated hybrid motif"/>
    <property type="match status" value="1"/>
</dbReference>
<evidence type="ECO:0000256" key="2">
    <source>
        <dbReference type="ARBA" id="ARBA00001947"/>
    </source>
</evidence>
<dbReference type="eggNOG" id="COG1006">
    <property type="taxonomic scope" value="Bacteria"/>
</dbReference>
<name>B9E7Q6_MACCJ</name>
<keyword evidence="8" id="KW-0378">Hydrolase</keyword>
<dbReference type="EC" id="3.4.24.75" evidence="6"/>
<dbReference type="PANTHER" id="PTHR37813">
    <property type="entry name" value="FELS-2 PROPHAGE PROTEIN"/>
    <property type="match status" value="1"/>
</dbReference>
<feature type="transmembrane region" description="Helical" evidence="12">
    <location>
        <begin position="616"/>
        <end position="637"/>
    </location>
</feature>
<dbReference type="eggNOG" id="COG5412">
    <property type="taxonomic scope" value="Bacteria"/>
</dbReference>
<feature type="coiled-coil region" evidence="11">
    <location>
        <begin position="68"/>
        <end position="143"/>
    </location>
</feature>
<comment type="function">
    <text evidence="3">Is able to cleave peptidoglycan.</text>
</comment>
<evidence type="ECO:0000256" key="4">
    <source>
        <dbReference type="ARBA" id="ARBA00006406"/>
    </source>
</evidence>
<evidence type="ECO:0000256" key="1">
    <source>
        <dbReference type="ARBA" id="ARBA00001667"/>
    </source>
</evidence>
<keyword evidence="12" id="KW-0812">Transmembrane</keyword>
<dbReference type="OrthoDB" id="28713at2"/>
<evidence type="ECO:0000256" key="7">
    <source>
        <dbReference type="ARBA" id="ARBA00014134"/>
    </source>
</evidence>
<dbReference type="InterPro" id="IPR016047">
    <property type="entry name" value="M23ase_b-sheet_dom"/>
</dbReference>
<comment type="cofactor">
    <cofactor evidence="2">
        <name>Zn(2+)</name>
        <dbReference type="ChEBI" id="CHEBI:29105"/>
    </cofactor>
</comment>
<dbReference type="Gene3D" id="1.20.120.20">
    <property type="entry name" value="Apolipoprotein"/>
    <property type="match status" value="1"/>
</dbReference>
<feature type="transmembrane region" description="Helical" evidence="12">
    <location>
        <begin position="433"/>
        <end position="459"/>
    </location>
</feature>
<dbReference type="Pfam" id="PF01551">
    <property type="entry name" value="Peptidase_M23"/>
    <property type="match status" value="1"/>
</dbReference>
<evidence type="ECO:0000256" key="5">
    <source>
        <dbReference type="ARBA" id="ARBA00006646"/>
    </source>
</evidence>
<feature type="domain" description="Transglycosylase SLT" evidence="13">
    <location>
        <begin position="1243"/>
        <end position="1311"/>
    </location>
</feature>